<keyword evidence="3" id="KW-1185">Reference proteome</keyword>
<dbReference type="PANTHER" id="PTHR46563:SF4">
    <property type="entry name" value="ASPARTYL_ASPARAGINYL BETA-HYDROXYLASE ISOFORM X1"/>
    <property type="match status" value="1"/>
</dbReference>
<gene>
    <name evidence="2" type="ORF">GMDG_07008</name>
</gene>
<dbReference type="Pfam" id="PF12520">
    <property type="entry name" value="DUF3723"/>
    <property type="match status" value="2"/>
</dbReference>
<reference evidence="3" key="1">
    <citation type="submission" date="2010-09" db="EMBL/GenBank/DDBJ databases">
        <title>The genome sequence of Geomyces destructans 20631-21.</title>
        <authorList>
            <consortium name="The Broad Institute Genome Sequencing Platform"/>
            <person name="Cuomo C.A."/>
            <person name="Blehert D.S."/>
            <person name="Lorch J.M."/>
            <person name="Young S.K."/>
            <person name="Zeng Q."/>
            <person name="Gargeya S."/>
            <person name="Fitzgerald M."/>
            <person name="Haas B."/>
            <person name="Abouelleil A."/>
            <person name="Alvarado L."/>
            <person name="Arachchi H.M."/>
            <person name="Berlin A."/>
            <person name="Brown A."/>
            <person name="Chapman S.B."/>
            <person name="Chen Z."/>
            <person name="Dunbar C."/>
            <person name="Freedman E."/>
            <person name="Gearin G."/>
            <person name="Gellesch M."/>
            <person name="Goldberg J."/>
            <person name="Griggs A."/>
            <person name="Gujja S."/>
            <person name="Heiman D."/>
            <person name="Howarth C."/>
            <person name="Larson L."/>
            <person name="Lui A."/>
            <person name="MacDonald P.J.P."/>
            <person name="Montmayeur A."/>
            <person name="Murphy C."/>
            <person name="Neiman D."/>
            <person name="Pearson M."/>
            <person name="Priest M."/>
            <person name="Roberts A."/>
            <person name="Saif S."/>
            <person name="Shea T."/>
            <person name="Shenoy N."/>
            <person name="Sisk P."/>
            <person name="Stolte C."/>
            <person name="Sykes S."/>
            <person name="Wortman J."/>
            <person name="Nusbaum C."/>
            <person name="Birren B."/>
        </authorList>
    </citation>
    <scope>NUCLEOTIDE SEQUENCE [LARGE SCALE GENOMIC DNA]</scope>
    <source>
        <strain evidence="3">ATCC MYA-4855 / 20631-21</strain>
    </source>
</reference>
<protein>
    <submittedName>
        <fullName evidence="2">Uncharacterized protein</fullName>
    </submittedName>
</protein>
<dbReference type="InParanoid" id="L8FYJ8"/>
<organism evidence="2 3">
    <name type="scientific">Pseudogymnoascus destructans (strain ATCC MYA-4855 / 20631-21)</name>
    <name type="common">Bat white-nose syndrome fungus</name>
    <name type="synonym">Geomyces destructans</name>
    <dbReference type="NCBI Taxonomy" id="658429"/>
    <lineage>
        <taxon>Eukaryota</taxon>
        <taxon>Fungi</taxon>
        <taxon>Dikarya</taxon>
        <taxon>Ascomycota</taxon>
        <taxon>Pezizomycotina</taxon>
        <taxon>Leotiomycetes</taxon>
        <taxon>Thelebolales</taxon>
        <taxon>Thelebolaceae</taxon>
        <taxon>Pseudogymnoascus</taxon>
    </lineage>
</organism>
<proteinExistence type="predicted"/>
<sequence>MQQSQAQNEDSVLEGERRLKYKGTARIGLDVLFFCQDQPRKSSKRQTEFLVDCFQKEGCHRLPFCNHVPAIIDQESLDAAMQQLGKTADDLLTNNDVPDYPLLKFPTSFHLECLHGRHRIEAGREFLDPGDDWWTVDLYLSDLNVDLKTCLVEEYSNEEKPSDGEIYYKMRRYHFQRNFSFEMRWKARLRGKRQQYLLTLTRNEAMTAAFDDLLDIPGLWGGMKITTLHKMMALKCDTELLHYLRRIKQVWSDLVRGNKAAMGKIDQTTVKALELKAPRASTADMEFLRIRVRGGEVFSAFDDCERDDIWSRLECVEGLIPSLATFFKDIGYLERLANCVKRLTGDNVQISHAFKQLFSPVDQQDGRVRITDGQAKIQVAESAFVYGQGTRGDQVDLGYRQIIAYAMRHFADMPKEPVKEDRVMQPAAMADRDVLRRFADLADQLGFTSPRIKHLQQYPAALAEQAPPSEHPPLITSGSGVGIAHRCGTPLRPKFNEDRKFWFINHLHDEREQQGKGITNFFVRKQVYLAFFGWPTWRPTAQGGSHGRSPSLPAPDFGDLPRDPGPDAQHHTVGSRTDRPPSTLEPADDDMGLFVPEADPSQTQAGGIGDGGQPEQPTNSSTPAEHEREAQRLEKERLEKERLERERLEKERLEKERLEKERLEKERLEKERLEKERLEKERLERERLEKERLERERLERERLEREIDIDLIRWEDDTWKYLTPLAVDPENPSNIERLVNDYMTEGIRAFNTFLRMMSPTECLQVVINNRTHTILLIAEDELAIDDRMHESAANLHAEATKRVIDLKRKATKDLSHNYHPRKMVVCTDGNELP</sequence>
<dbReference type="AlphaFoldDB" id="L8FYJ8"/>
<feature type="region of interest" description="Disordered" evidence="1">
    <location>
        <begin position="540"/>
        <end position="637"/>
    </location>
</feature>
<feature type="compositionally biased region" description="Basic and acidic residues" evidence="1">
    <location>
        <begin position="559"/>
        <end position="570"/>
    </location>
</feature>
<dbReference type="PANTHER" id="PTHR46563">
    <property type="entry name" value="RING-TYPE DOMAIN-CONTAINING PROTEIN"/>
    <property type="match status" value="1"/>
</dbReference>
<dbReference type="OrthoDB" id="4227485at2759"/>
<name>L8FYJ8_PSED2</name>
<dbReference type="VEuPathDB" id="FungiDB:GMDG_07008"/>
<feature type="compositionally biased region" description="Basic and acidic residues" evidence="1">
    <location>
        <begin position="624"/>
        <end position="637"/>
    </location>
</feature>
<evidence type="ECO:0000256" key="1">
    <source>
        <dbReference type="SAM" id="MobiDB-lite"/>
    </source>
</evidence>
<dbReference type="InterPro" id="IPR022198">
    <property type="entry name" value="DUF3723"/>
</dbReference>
<accession>L8FYJ8</accession>
<evidence type="ECO:0000313" key="2">
    <source>
        <dbReference type="EMBL" id="ELR04781.1"/>
    </source>
</evidence>
<dbReference type="HOGENOM" id="CLU_004286_6_2_1"/>
<dbReference type="EMBL" id="GL573361">
    <property type="protein sequence ID" value="ELR04781.1"/>
    <property type="molecule type" value="Genomic_DNA"/>
</dbReference>
<dbReference type="Proteomes" id="UP000011064">
    <property type="component" value="Unassembled WGS sequence"/>
</dbReference>
<dbReference type="STRING" id="658429.L8FYJ8"/>
<evidence type="ECO:0000313" key="3">
    <source>
        <dbReference type="Proteomes" id="UP000011064"/>
    </source>
</evidence>